<dbReference type="InterPro" id="IPR019642">
    <property type="entry name" value="DUF2507"/>
</dbReference>
<dbReference type="EMBL" id="JAFBEV010000011">
    <property type="protein sequence ID" value="MBM7658019.1"/>
    <property type="molecule type" value="Genomic_DNA"/>
</dbReference>
<evidence type="ECO:0000313" key="1">
    <source>
        <dbReference type="EMBL" id="MBM7658019.1"/>
    </source>
</evidence>
<reference evidence="1 2" key="1">
    <citation type="submission" date="2021-01" db="EMBL/GenBank/DDBJ databases">
        <title>Genomic Encyclopedia of Type Strains, Phase IV (KMG-IV): sequencing the most valuable type-strain genomes for metagenomic binning, comparative biology and taxonomic classification.</title>
        <authorList>
            <person name="Goeker M."/>
        </authorList>
    </citation>
    <scope>NUCLEOTIDE SEQUENCE [LARGE SCALE GENOMIC DNA]</scope>
    <source>
        <strain evidence="1 2">DSM 100968</strain>
    </source>
</reference>
<dbReference type="Pfam" id="PF10702">
    <property type="entry name" value="DUF2507"/>
    <property type="match status" value="1"/>
</dbReference>
<dbReference type="Gene3D" id="3.30.1380.20">
    <property type="entry name" value="Trafficking protein particle complex subunit 3"/>
    <property type="match status" value="1"/>
</dbReference>
<accession>A0ABS2Q8A8</accession>
<dbReference type="SUPFAM" id="SSF111126">
    <property type="entry name" value="Ligand-binding domain in the NO signalling and Golgi transport"/>
    <property type="match status" value="1"/>
</dbReference>
<dbReference type="RefSeq" id="WP_205006471.1">
    <property type="nucleotide sequence ID" value="NZ_CBCRXA010000007.1"/>
</dbReference>
<dbReference type="Proteomes" id="UP000823201">
    <property type="component" value="Unassembled WGS sequence"/>
</dbReference>
<proteinExistence type="predicted"/>
<protein>
    <submittedName>
        <fullName evidence="1">Hydrocarbon binding protein</fullName>
    </submittedName>
</protein>
<keyword evidence="2" id="KW-1185">Reference proteome</keyword>
<name>A0ABS2Q8A8_9BACL</name>
<sequence length="157" mass="17907">MTKNETILKSEHFGEAEVPAFGYELIRTVLLPELLGKEQASILYWSGRKIARLYPMEKEEDLVVFFQKAGWGELKLTDQGKNKMVFELNSPLVASRIKDHPGSVLFTLEAGFLAEQIQTIRGYMAETYSDIHTGHNKKVVFNVKWDNRDAVETVDTL</sequence>
<dbReference type="InterPro" id="IPR024096">
    <property type="entry name" value="NO_sig/Golgi_transp_ligand-bd"/>
</dbReference>
<organism evidence="1 2">
    <name type="scientific">Sporolactobacillus spathodeae</name>
    <dbReference type="NCBI Taxonomy" id="1465502"/>
    <lineage>
        <taxon>Bacteria</taxon>
        <taxon>Bacillati</taxon>
        <taxon>Bacillota</taxon>
        <taxon>Bacilli</taxon>
        <taxon>Bacillales</taxon>
        <taxon>Sporolactobacillaceae</taxon>
        <taxon>Sporolactobacillus</taxon>
    </lineage>
</organism>
<gene>
    <name evidence="1" type="ORF">JOC27_001471</name>
</gene>
<evidence type="ECO:0000313" key="2">
    <source>
        <dbReference type="Proteomes" id="UP000823201"/>
    </source>
</evidence>
<comment type="caution">
    <text evidence="1">The sequence shown here is derived from an EMBL/GenBank/DDBJ whole genome shotgun (WGS) entry which is preliminary data.</text>
</comment>